<dbReference type="SUPFAM" id="SSF52738">
    <property type="entry name" value="Methylesterase CheB, C-terminal domain"/>
    <property type="match status" value="1"/>
</dbReference>
<dbReference type="EMBL" id="LBFC01000021">
    <property type="protein sequence ID" value="ONN26940.1"/>
    <property type="molecule type" value="Genomic_DNA"/>
</dbReference>
<evidence type="ECO:0000259" key="4">
    <source>
        <dbReference type="Pfam" id="PF01339"/>
    </source>
</evidence>
<evidence type="ECO:0000313" key="5">
    <source>
        <dbReference type="EMBL" id="ONN26940.1"/>
    </source>
</evidence>
<dbReference type="Pfam" id="PF01339">
    <property type="entry name" value="CheB_methylest"/>
    <property type="match status" value="1"/>
</dbReference>
<feature type="domain" description="CheB-type methylesterase" evidence="4">
    <location>
        <begin position="4"/>
        <end position="173"/>
    </location>
</feature>
<dbReference type="RefSeq" id="WP_077198468.1">
    <property type="nucleotide sequence ID" value="NZ_LBFC01000021.1"/>
</dbReference>
<dbReference type="PANTHER" id="PTHR42872:SF6">
    <property type="entry name" value="PROTEIN-GLUTAMATE METHYLESTERASE_PROTEIN-GLUTAMINE GLUTAMINASE"/>
    <property type="match status" value="1"/>
</dbReference>
<dbReference type="InterPro" id="IPR000673">
    <property type="entry name" value="Sig_transdc_resp-reg_Me-estase"/>
</dbReference>
<name>A0ABX3IGH5_9BACT</name>
<comment type="catalytic activity">
    <reaction evidence="3">
        <text>[protein]-L-glutamate 5-O-methyl ester + H2O = L-glutamyl-[protein] + methanol + H(+)</text>
        <dbReference type="Rhea" id="RHEA:23236"/>
        <dbReference type="Rhea" id="RHEA-COMP:10208"/>
        <dbReference type="Rhea" id="RHEA-COMP:10311"/>
        <dbReference type="ChEBI" id="CHEBI:15377"/>
        <dbReference type="ChEBI" id="CHEBI:15378"/>
        <dbReference type="ChEBI" id="CHEBI:17790"/>
        <dbReference type="ChEBI" id="CHEBI:29973"/>
        <dbReference type="ChEBI" id="CHEBI:82795"/>
        <dbReference type="EC" id="3.1.1.61"/>
    </reaction>
</comment>
<accession>A0ABX3IGH5</accession>
<keyword evidence="1" id="KW-0378">Hydrolase</keyword>
<evidence type="ECO:0000256" key="1">
    <source>
        <dbReference type="ARBA" id="ARBA00022801"/>
    </source>
</evidence>
<reference evidence="5 6" key="1">
    <citation type="submission" date="2015-06" db="EMBL/GenBank/DDBJ databases">
        <title>Genome sequencing of Thermotogales isolates from hydrothermal vents.</title>
        <authorList>
            <person name="Haverkamp T.H."/>
            <person name="Kublanov I.V."/>
            <person name="Nesbo C.L."/>
        </authorList>
    </citation>
    <scope>NUCLEOTIDE SEQUENCE [LARGE SCALE GENOMIC DNA]</scope>
    <source>
        <strain evidence="6">ik275mar</strain>
    </source>
</reference>
<dbReference type="Gene3D" id="3.40.50.180">
    <property type="entry name" value="Methylesterase CheB, C-terminal domain"/>
    <property type="match status" value="1"/>
</dbReference>
<dbReference type="InterPro" id="IPR035909">
    <property type="entry name" value="CheB_C"/>
</dbReference>
<dbReference type="Proteomes" id="UP000242616">
    <property type="component" value="Unassembled WGS sequence"/>
</dbReference>
<evidence type="ECO:0000256" key="3">
    <source>
        <dbReference type="ARBA" id="ARBA00048267"/>
    </source>
</evidence>
<comment type="caution">
    <text evidence="5">The sequence shown here is derived from an EMBL/GenBank/DDBJ whole genome shotgun (WGS) entry which is preliminary data.</text>
</comment>
<sequence length="183" mass="20718">MNKIIIVGSAGSPNNAVELVNINKKLNVPVIINIHFTGKFMESFAEHIRNTTHQNVMIVNNITELSQGIFLPDGGKSLIFISKDKVKSVEDKSTITHPSINTLFRSLIKYASSNFLIFVLSGLGNDGQQYIEQLQNKNVKFFIQKDANFNYLPNSYIRKNKNFTLLTLEKMKNIIVSLNNEKK</sequence>
<evidence type="ECO:0000256" key="2">
    <source>
        <dbReference type="ARBA" id="ARBA00039140"/>
    </source>
</evidence>
<evidence type="ECO:0000313" key="6">
    <source>
        <dbReference type="Proteomes" id="UP000242616"/>
    </source>
</evidence>
<protein>
    <recommendedName>
        <fullName evidence="2">protein-glutamate methylesterase</fullName>
        <ecNumber evidence="2">3.1.1.61</ecNumber>
    </recommendedName>
</protein>
<keyword evidence="6" id="KW-1185">Reference proteome</keyword>
<dbReference type="EC" id="3.1.1.61" evidence="2"/>
<dbReference type="PANTHER" id="PTHR42872">
    <property type="entry name" value="PROTEIN-GLUTAMATE METHYLESTERASE/PROTEIN-GLUTAMINE GLUTAMINASE"/>
    <property type="match status" value="1"/>
</dbReference>
<gene>
    <name evidence="5" type="ORF">XJ44_06505</name>
</gene>
<organism evidence="5 6">
    <name type="scientific">Thermosipho affectus</name>
    <dbReference type="NCBI Taxonomy" id="660294"/>
    <lineage>
        <taxon>Bacteria</taxon>
        <taxon>Thermotogati</taxon>
        <taxon>Thermotogota</taxon>
        <taxon>Thermotogae</taxon>
        <taxon>Thermotogales</taxon>
        <taxon>Fervidobacteriaceae</taxon>
        <taxon>Thermosipho</taxon>
    </lineage>
</organism>
<proteinExistence type="predicted"/>